<keyword evidence="2" id="KW-1185">Reference proteome</keyword>
<comment type="caution">
    <text evidence="1">The sequence shown here is derived from an EMBL/GenBank/DDBJ whole genome shotgun (WGS) entry which is preliminary data.</text>
</comment>
<evidence type="ECO:0000313" key="2">
    <source>
        <dbReference type="Proteomes" id="UP000320806"/>
    </source>
</evidence>
<name>A0A542ECZ6_9MICO</name>
<evidence type="ECO:0000313" key="1">
    <source>
        <dbReference type="EMBL" id="TQJ13203.1"/>
    </source>
</evidence>
<dbReference type="AlphaFoldDB" id="A0A542ECZ6"/>
<dbReference type="Gene3D" id="6.10.250.660">
    <property type="match status" value="1"/>
</dbReference>
<proteinExistence type="predicted"/>
<dbReference type="InterPro" id="IPR019933">
    <property type="entry name" value="DivIVA_domain"/>
</dbReference>
<dbReference type="EMBL" id="VFMO01000001">
    <property type="protein sequence ID" value="TQJ13203.1"/>
    <property type="molecule type" value="Genomic_DNA"/>
</dbReference>
<reference evidence="1 2" key="1">
    <citation type="submission" date="2019-06" db="EMBL/GenBank/DDBJ databases">
        <title>Sequencing the genomes of 1000 actinobacteria strains.</title>
        <authorList>
            <person name="Klenk H.-P."/>
        </authorList>
    </citation>
    <scope>NUCLEOTIDE SEQUENCE [LARGE SCALE GENOMIC DNA]</scope>
    <source>
        <strain evidence="1 2">DSM 19828</strain>
    </source>
</reference>
<dbReference type="NCBIfam" id="TIGR03544">
    <property type="entry name" value="DivI1A_domain"/>
    <property type="match status" value="1"/>
</dbReference>
<protein>
    <submittedName>
        <fullName evidence="1">DivIVA domain-containing protein</fullName>
    </submittedName>
</protein>
<gene>
    <name evidence="1" type="ORF">FB459_0603</name>
</gene>
<organism evidence="1 2">
    <name type="scientific">Yimella lutea</name>
    <dbReference type="NCBI Taxonomy" id="587872"/>
    <lineage>
        <taxon>Bacteria</taxon>
        <taxon>Bacillati</taxon>
        <taxon>Actinomycetota</taxon>
        <taxon>Actinomycetes</taxon>
        <taxon>Micrococcales</taxon>
        <taxon>Dermacoccaceae</taxon>
        <taxon>Yimella</taxon>
    </lineage>
</organism>
<dbReference type="Proteomes" id="UP000320806">
    <property type="component" value="Unassembled WGS sequence"/>
</dbReference>
<sequence>MPWTPEHAATVRRAPLSKQRGGYNCDDVDRYLQHVVALMRARREVPSAPLSGLRRSPLKQGYSPAAVEALFGHIADWQSELAAPKRAPAEAMAAAVPQRPYWTPQQLDWVRESNFRPARGKRGYAEDEVDSFLDRVLIAMTKGEELPDIDSVRFYPPRAGRAGYEALAVDKFLDDLKRLRPILR</sequence>
<accession>A0A542ECZ6</accession>